<reference evidence="1" key="1">
    <citation type="submission" date="2018-11" db="EMBL/GenBank/DDBJ databases">
        <authorList>
            <consortium name="Pathogen Informatics"/>
        </authorList>
    </citation>
    <scope>NUCLEOTIDE SEQUENCE</scope>
</reference>
<evidence type="ECO:0000313" key="1">
    <source>
        <dbReference type="EMBL" id="VEL28439.1"/>
    </source>
</evidence>
<protein>
    <submittedName>
        <fullName evidence="1">Uncharacterized protein</fullName>
    </submittedName>
</protein>
<accession>A0A448X5B1</accession>
<dbReference type="AlphaFoldDB" id="A0A448X5B1"/>
<name>A0A448X5B1_9PLAT</name>
<proteinExistence type="predicted"/>
<keyword evidence="2" id="KW-1185">Reference proteome</keyword>
<dbReference type="EMBL" id="CAAALY010095097">
    <property type="protein sequence ID" value="VEL28439.1"/>
    <property type="molecule type" value="Genomic_DNA"/>
</dbReference>
<organism evidence="1 2">
    <name type="scientific">Protopolystoma xenopodis</name>
    <dbReference type="NCBI Taxonomy" id="117903"/>
    <lineage>
        <taxon>Eukaryota</taxon>
        <taxon>Metazoa</taxon>
        <taxon>Spiralia</taxon>
        <taxon>Lophotrochozoa</taxon>
        <taxon>Platyhelminthes</taxon>
        <taxon>Monogenea</taxon>
        <taxon>Polyopisthocotylea</taxon>
        <taxon>Polystomatidea</taxon>
        <taxon>Polystomatidae</taxon>
        <taxon>Protopolystoma</taxon>
    </lineage>
</organism>
<sequence>MHISARNRRSAELCVTLIAVHRPNVVDTLRSPAELQINQVALTSPVAKGTFHAGRSCKNSTLFPHPPQTVMFSICPFILTFAHPLLLDNSLSIILSGTCDPNQPSIPHSTVNPSIRLFFPAAIATIRPFKHSSTIRPILAAIHTAAIGTCAQFVQLSTHFLDY</sequence>
<evidence type="ECO:0000313" key="2">
    <source>
        <dbReference type="Proteomes" id="UP000784294"/>
    </source>
</evidence>
<gene>
    <name evidence="1" type="ORF">PXEA_LOCUS21879</name>
</gene>
<comment type="caution">
    <text evidence="1">The sequence shown here is derived from an EMBL/GenBank/DDBJ whole genome shotgun (WGS) entry which is preliminary data.</text>
</comment>
<dbReference type="Proteomes" id="UP000784294">
    <property type="component" value="Unassembled WGS sequence"/>
</dbReference>